<gene>
    <name evidence="5" type="ORF">H8696_09125</name>
</gene>
<comment type="caution">
    <text evidence="5">The sequence shown here is derived from an EMBL/GenBank/DDBJ whole genome shotgun (WGS) entry which is preliminary data.</text>
</comment>
<keyword evidence="2" id="KW-0285">Flavoprotein</keyword>
<reference evidence="5" key="1">
    <citation type="submission" date="2020-08" db="EMBL/GenBank/DDBJ databases">
        <title>Genome public.</title>
        <authorList>
            <person name="Liu C."/>
            <person name="Sun Q."/>
        </authorList>
    </citation>
    <scope>NUCLEOTIDE SEQUENCE</scope>
    <source>
        <strain evidence="5">NSJ-53</strain>
    </source>
</reference>
<dbReference type="EMBL" id="JACRSR010000004">
    <property type="protein sequence ID" value="MBC8532007.1"/>
    <property type="molecule type" value="Genomic_DNA"/>
</dbReference>
<dbReference type="Pfam" id="PF07992">
    <property type="entry name" value="Pyr_redox_2"/>
    <property type="match status" value="1"/>
</dbReference>
<organism evidence="5 6">
    <name type="scientific">Gehongia tenuis</name>
    <dbReference type="NCBI Taxonomy" id="2763655"/>
    <lineage>
        <taxon>Bacteria</taxon>
        <taxon>Bacillati</taxon>
        <taxon>Bacillota</taxon>
        <taxon>Clostridia</taxon>
        <taxon>Christensenellales</taxon>
        <taxon>Christensenellaceae</taxon>
        <taxon>Gehongia</taxon>
    </lineage>
</organism>
<evidence type="ECO:0000313" key="5">
    <source>
        <dbReference type="EMBL" id="MBC8532007.1"/>
    </source>
</evidence>
<feature type="domain" description="FAD/NAD(P)-binding" evidence="4">
    <location>
        <begin position="4"/>
        <end position="285"/>
    </location>
</feature>
<dbReference type="Gene3D" id="3.50.50.60">
    <property type="entry name" value="FAD/NAD(P)-binding domain"/>
    <property type="match status" value="2"/>
</dbReference>
<evidence type="ECO:0000256" key="1">
    <source>
        <dbReference type="ARBA" id="ARBA00001974"/>
    </source>
</evidence>
<keyword evidence="6" id="KW-1185">Reference proteome</keyword>
<dbReference type="AlphaFoldDB" id="A0A926HLF2"/>
<evidence type="ECO:0000313" key="6">
    <source>
        <dbReference type="Proteomes" id="UP000623172"/>
    </source>
</evidence>
<protein>
    <submittedName>
        <fullName evidence="5">NAD(P)/FAD-dependent oxidoreductase</fullName>
    </submittedName>
</protein>
<dbReference type="InterPro" id="IPR016156">
    <property type="entry name" value="FAD/NAD-linked_Rdtase_dimer_sf"/>
</dbReference>
<proteinExistence type="predicted"/>
<dbReference type="InterPro" id="IPR050260">
    <property type="entry name" value="FAD-bd_OxRdtase"/>
</dbReference>
<dbReference type="Proteomes" id="UP000623172">
    <property type="component" value="Unassembled WGS sequence"/>
</dbReference>
<dbReference type="PANTHER" id="PTHR43429:SF3">
    <property type="entry name" value="NITRITE REDUCTASE [NAD(P)H]"/>
    <property type="match status" value="1"/>
</dbReference>
<name>A0A926HLF2_9FIRM</name>
<dbReference type="RefSeq" id="WP_249316945.1">
    <property type="nucleotide sequence ID" value="NZ_JACRSR010000004.1"/>
</dbReference>
<dbReference type="Gene3D" id="3.30.390.30">
    <property type="match status" value="1"/>
</dbReference>
<dbReference type="PRINTS" id="PR00368">
    <property type="entry name" value="FADPNR"/>
</dbReference>
<comment type="cofactor">
    <cofactor evidence="1">
        <name>FAD</name>
        <dbReference type="ChEBI" id="CHEBI:57692"/>
    </cofactor>
</comment>
<dbReference type="PANTHER" id="PTHR43429">
    <property type="entry name" value="PYRIDINE NUCLEOTIDE-DISULFIDE OXIDOREDUCTASE DOMAIN-CONTAINING"/>
    <property type="match status" value="1"/>
</dbReference>
<dbReference type="InterPro" id="IPR036188">
    <property type="entry name" value="FAD/NAD-bd_sf"/>
</dbReference>
<dbReference type="PRINTS" id="PR00469">
    <property type="entry name" value="PNDRDTASEII"/>
</dbReference>
<evidence type="ECO:0000259" key="4">
    <source>
        <dbReference type="Pfam" id="PF07992"/>
    </source>
</evidence>
<accession>A0A926HLF2</accession>
<sequence length="375" mass="39954">MKNTIVVVGGGVAGLSAAQAARKQDGEARILLYHAEPYLPYYRPRVPQLIIGEADPDKIAVKTEQFYRDQNIELIQSPVLAVEDGEVVAGDGSREAYTTLVLATGGESFFPGNIEPEGPVQGLRTVADAYKLQERLCVGDPVIVVGGGLLGLEAATYLKRAGMKVTVLEGESGLLNRQLDEDGSRRLEEEAENFGIAVRLNARVSAVEGHAILLEDGEKLEGAALLFSIGMRANTELARKMGLAVNRAVVVNSAMETSKAGVYAAGDAAEVDGRNYGLFNISMEQGAVAGTNAAGGKAVWQPPVIPYVMQALGVQTFAMGELTGERVQKEDAKGYRALYHREGRIVGAVWVGEKCPMALLRKAVSQNASLAEIQL</sequence>
<dbReference type="SUPFAM" id="SSF51905">
    <property type="entry name" value="FAD/NAD(P)-binding domain"/>
    <property type="match status" value="1"/>
</dbReference>
<dbReference type="InterPro" id="IPR023753">
    <property type="entry name" value="FAD/NAD-binding_dom"/>
</dbReference>
<keyword evidence="3" id="KW-0274">FAD</keyword>
<evidence type="ECO:0000256" key="3">
    <source>
        <dbReference type="ARBA" id="ARBA00022827"/>
    </source>
</evidence>
<evidence type="ECO:0000256" key="2">
    <source>
        <dbReference type="ARBA" id="ARBA00022630"/>
    </source>
</evidence>
<dbReference type="GO" id="GO:0016491">
    <property type="term" value="F:oxidoreductase activity"/>
    <property type="evidence" value="ECO:0007669"/>
    <property type="project" value="InterPro"/>
</dbReference>